<evidence type="ECO:0000313" key="1">
    <source>
        <dbReference type="EMBL" id="JAD28389.1"/>
    </source>
</evidence>
<reference evidence="1" key="1">
    <citation type="submission" date="2014-09" db="EMBL/GenBank/DDBJ databases">
        <authorList>
            <person name="Magalhaes I.L.F."/>
            <person name="Oliveira U."/>
            <person name="Santos F.R."/>
            <person name="Vidigal T.H.D.A."/>
            <person name="Brescovit A.D."/>
            <person name="Santos A.J."/>
        </authorList>
    </citation>
    <scope>NUCLEOTIDE SEQUENCE</scope>
    <source>
        <tissue evidence="1">Shoot tissue taken approximately 20 cm above the soil surface</tissue>
    </source>
</reference>
<organism evidence="1">
    <name type="scientific">Arundo donax</name>
    <name type="common">Giant reed</name>
    <name type="synonym">Donax arundinaceus</name>
    <dbReference type="NCBI Taxonomy" id="35708"/>
    <lineage>
        <taxon>Eukaryota</taxon>
        <taxon>Viridiplantae</taxon>
        <taxon>Streptophyta</taxon>
        <taxon>Embryophyta</taxon>
        <taxon>Tracheophyta</taxon>
        <taxon>Spermatophyta</taxon>
        <taxon>Magnoliopsida</taxon>
        <taxon>Liliopsida</taxon>
        <taxon>Poales</taxon>
        <taxon>Poaceae</taxon>
        <taxon>PACMAD clade</taxon>
        <taxon>Arundinoideae</taxon>
        <taxon>Arundineae</taxon>
        <taxon>Arundo</taxon>
    </lineage>
</organism>
<protein>
    <submittedName>
        <fullName evidence="1">Uncharacterized protein</fullName>
    </submittedName>
</protein>
<reference evidence="1" key="2">
    <citation type="journal article" date="2015" name="Data Brief">
        <title>Shoot transcriptome of the giant reed, Arundo donax.</title>
        <authorList>
            <person name="Barrero R.A."/>
            <person name="Guerrero F.D."/>
            <person name="Moolhuijzen P."/>
            <person name="Goolsby J.A."/>
            <person name="Tidwell J."/>
            <person name="Bellgard S.E."/>
            <person name="Bellgard M.I."/>
        </authorList>
    </citation>
    <scope>NUCLEOTIDE SEQUENCE</scope>
    <source>
        <tissue evidence="1">Shoot tissue taken approximately 20 cm above the soil surface</tissue>
    </source>
</reference>
<accession>A0A0A8YNP3</accession>
<dbReference type="AlphaFoldDB" id="A0A0A8YNP3"/>
<name>A0A0A8YNP3_ARUDO</name>
<sequence>MNLHVYMVHDKYGKKYKGKLVLMSHDKLHGAMVSVLADVQYE</sequence>
<proteinExistence type="predicted"/>
<dbReference type="EMBL" id="GBRH01269506">
    <property type="protein sequence ID" value="JAD28389.1"/>
    <property type="molecule type" value="Transcribed_RNA"/>
</dbReference>